<dbReference type="AlphaFoldDB" id="A0A2B4SQF8"/>
<accession>A0A2B4SQF8</accession>
<feature type="domain" description="Zinc finger PHD-type" evidence="5">
    <location>
        <begin position="117"/>
        <end position="172"/>
    </location>
</feature>
<dbReference type="PANTHER" id="PTHR33395:SF22">
    <property type="entry name" value="REVERSE TRANSCRIPTASE DOMAIN-CONTAINING PROTEIN"/>
    <property type="match status" value="1"/>
</dbReference>
<dbReference type="GO" id="GO:0003824">
    <property type="term" value="F:catalytic activity"/>
    <property type="evidence" value="ECO:0007669"/>
    <property type="project" value="InterPro"/>
</dbReference>
<dbReference type="SUPFAM" id="SSF57903">
    <property type="entry name" value="FYVE/PHD zinc finger"/>
    <property type="match status" value="1"/>
</dbReference>
<dbReference type="Proteomes" id="UP000225706">
    <property type="component" value="Unassembled WGS sequence"/>
</dbReference>
<dbReference type="InterPro" id="IPR001965">
    <property type="entry name" value="Znf_PHD"/>
</dbReference>
<dbReference type="GO" id="GO:0008270">
    <property type="term" value="F:zinc ion binding"/>
    <property type="evidence" value="ECO:0007669"/>
    <property type="project" value="UniProtKB-KW"/>
</dbReference>
<dbReference type="InterPro" id="IPR036691">
    <property type="entry name" value="Endo/exonu/phosph_ase_sf"/>
</dbReference>
<evidence type="ECO:0000313" key="6">
    <source>
        <dbReference type="EMBL" id="PFX30727.1"/>
    </source>
</evidence>
<dbReference type="SUPFAM" id="SSF56219">
    <property type="entry name" value="DNase I-like"/>
    <property type="match status" value="1"/>
</dbReference>
<dbReference type="Pfam" id="PF00628">
    <property type="entry name" value="PHD"/>
    <property type="match status" value="1"/>
</dbReference>
<name>A0A2B4SQF8_STYPI</name>
<evidence type="ECO:0000256" key="1">
    <source>
        <dbReference type="ARBA" id="ARBA00022723"/>
    </source>
</evidence>
<evidence type="ECO:0000256" key="4">
    <source>
        <dbReference type="SAM" id="SignalP"/>
    </source>
</evidence>
<dbReference type="InterPro" id="IPR011011">
    <property type="entry name" value="Znf_FYVE_PHD"/>
</dbReference>
<keyword evidence="1" id="KW-0479">Metal-binding</keyword>
<dbReference type="InterPro" id="IPR005135">
    <property type="entry name" value="Endo/exonuclease/phosphatase"/>
</dbReference>
<organism evidence="6 7">
    <name type="scientific">Stylophora pistillata</name>
    <name type="common">Smooth cauliflower coral</name>
    <dbReference type="NCBI Taxonomy" id="50429"/>
    <lineage>
        <taxon>Eukaryota</taxon>
        <taxon>Metazoa</taxon>
        <taxon>Cnidaria</taxon>
        <taxon>Anthozoa</taxon>
        <taxon>Hexacorallia</taxon>
        <taxon>Scleractinia</taxon>
        <taxon>Astrocoeniina</taxon>
        <taxon>Pocilloporidae</taxon>
        <taxon>Stylophora</taxon>
    </lineage>
</organism>
<keyword evidence="4" id="KW-0732">Signal</keyword>
<dbReference type="Gene3D" id="3.30.40.10">
    <property type="entry name" value="Zinc/RING finger domain, C3HC4 (zinc finger)"/>
    <property type="match status" value="1"/>
</dbReference>
<keyword evidence="2" id="KW-0863">Zinc-finger</keyword>
<dbReference type="GO" id="GO:0031012">
    <property type="term" value="C:extracellular matrix"/>
    <property type="evidence" value="ECO:0007669"/>
    <property type="project" value="TreeGrafter"/>
</dbReference>
<evidence type="ECO:0000313" key="7">
    <source>
        <dbReference type="Proteomes" id="UP000225706"/>
    </source>
</evidence>
<dbReference type="EMBL" id="LSMT01000046">
    <property type="protein sequence ID" value="PFX30727.1"/>
    <property type="molecule type" value="Genomic_DNA"/>
</dbReference>
<proteinExistence type="predicted"/>
<dbReference type="PANTHER" id="PTHR33395">
    <property type="entry name" value="TRANSCRIPTASE, PUTATIVE-RELATED-RELATED"/>
    <property type="match status" value="1"/>
</dbReference>
<dbReference type="SMART" id="SM00249">
    <property type="entry name" value="PHD"/>
    <property type="match status" value="1"/>
</dbReference>
<dbReference type="Gene3D" id="3.60.10.10">
    <property type="entry name" value="Endonuclease/exonuclease/phosphatase"/>
    <property type="match status" value="1"/>
</dbReference>
<dbReference type="STRING" id="50429.A0A2B4SQF8"/>
<evidence type="ECO:0000259" key="5">
    <source>
        <dbReference type="SMART" id="SM00249"/>
    </source>
</evidence>
<evidence type="ECO:0000256" key="2">
    <source>
        <dbReference type="ARBA" id="ARBA00022771"/>
    </source>
</evidence>
<protein>
    <submittedName>
        <fullName evidence="6">Retrovirus-related Pol polyprotein from type-1 retrotransposable element R1</fullName>
    </submittedName>
</protein>
<gene>
    <name evidence="6" type="ORF">AWC38_SpisGene4511</name>
</gene>
<feature type="signal peptide" evidence="4">
    <location>
        <begin position="1"/>
        <end position="17"/>
    </location>
</feature>
<dbReference type="OrthoDB" id="5987290at2759"/>
<dbReference type="Pfam" id="PF03372">
    <property type="entry name" value="Exo_endo_phos"/>
    <property type="match status" value="1"/>
</dbReference>
<sequence>MVASTVLFQAYLKTALGWLIALFEDAGSPRYRLKICARPGACFDTFRGCTKEDGLDYEGLCWFYSRDRGGRRHIGFGAGRAFCISHETKPNSSLFLSLILLSGDVCPNPGPHNTLDLCGICTKSVKSNQRGICCDLCNIWFHVRRQCVNMRLESYRSHADNPDLQWICNICLELPTNESDANISVDDSNPNMNRSTDEFTAINNNLYEQPGLKFGHINVNGLRGKLSEIHLLLIKTSLDILAITETKLANDITDEEISIEGYFTIRNDRDRNGGGVLLYYKDSLAAYEEHKIQVPNTIEGVWINVQCQSQTWLFACVYRPPTDLSFYDTFNTMLEKIWSTRKNIVILGDLNSDLSPQRYEDAESHLGRRLLRILRSYGMKCVIKEPTRISDVAQTLIDLIIVSHAEKITMAGVSHLGISDHSFVYANLRMRKEKSPLMIKIINNYRSFNQQKFRNDIESAPWSVCEIFDDIDDQVWAWQHLYQRIVSDHIPTRQVKMRKNKLPWITNEIRKEQNKRYRLLKLYKANKDTHTWSLYKATRNRVKRQIRDAEITYWREQFAKAENSKNFWQVVSKAQGKSARKPIPPVQDRDGTILTNDSDKAEEMNNYFANIGIKLAEKFHHDSGSSINQLTATINPVPHVLDQVSFSEEQIKLKLTHIKQKTGGPDKIMSRDMAEAAESLFEGLFSIFKNSIQRGIFPSNWKIGEVIPVFKKGTKSDCANYRPLTMLNLNSKILESIVCDSLDYHLVTNELIHSNQWGFKKGVSTESLLL</sequence>
<comment type="caution">
    <text evidence="6">The sequence shown here is derived from an EMBL/GenBank/DDBJ whole genome shotgun (WGS) entry which is preliminary data.</text>
</comment>
<feature type="chain" id="PRO_5012654158" evidence="4">
    <location>
        <begin position="18"/>
        <end position="770"/>
    </location>
</feature>
<reference evidence="7" key="1">
    <citation type="journal article" date="2017" name="bioRxiv">
        <title>Comparative analysis of the genomes of Stylophora pistillata and Acropora digitifera provides evidence for extensive differences between species of corals.</title>
        <authorList>
            <person name="Voolstra C.R."/>
            <person name="Li Y."/>
            <person name="Liew Y.J."/>
            <person name="Baumgarten S."/>
            <person name="Zoccola D."/>
            <person name="Flot J.-F."/>
            <person name="Tambutte S."/>
            <person name="Allemand D."/>
            <person name="Aranda M."/>
        </authorList>
    </citation>
    <scope>NUCLEOTIDE SEQUENCE [LARGE SCALE GENOMIC DNA]</scope>
</reference>
<dbReference type="InterPro" id="IPR019787">
    <property type="entry name" value="Znf_PHD-finger"/>
</dbReference>
<keyword evidence="7" id="KW-1185">Reference proteome</keyword>
<keyword evidence="3" id="KW-0862">Zinc</keyword>
<dbReference type="InterPro" id="IPR013083">
    <property type="entry name" value="Znf_RING/FYVE/PHD"/>
</dbReference>
<evidence type="ECO:0000256" key="3">
    <source>
        <dbReference type="ARBA" id="ARBA00022833"/>
    </source>
</evidence>